<dbReference type="InterPro" id="IPR051446">
    <property type="entry name" value="HTH_trans_reg/aminotransferase"/>
</dbReference>
<dbReference type="Gene3D" id="3.40.640.10">
    <property type="entry name" value="Type I PLP-dependent aspartate aminotransferase-like (Major domain)"/>
    <property type="match status" value="1"/>
</dbReference>
<keyword evidence="5" id="KW-0804">Transcription</keyword>
<gene>
    <name evidence="7" type="ORF">GN331_09060</name>
</gene>
<keyword evidence="4" id="KW-0238">DNA-binding</keyword>
<keyword evidence="7" id="KW-0032">Aminotransferase</keyword>
<dbReference type="PANTHER" id="PTHR46577">
    <property type="entry name" value="HTH-TYPE TRANSCRIPTIONAL REGULATORY PROTEIN GABR"/>
    <property type="match status" value="1"/>
</dbReference>
<organism evidence="7 8">
    <name type="scientific">Noviluteimonas gilva</name>
    <dbReference type="NCBI Taxonomy" id="2682097"/>
    <lineage>
        <taxon>Bacteria</taxon>
        <taxon>Pseudomonadati</taxon>
        <taxon>Pseudomonadota</taxon>
        <taxon>Gammaproteobacteria</taxon>
        <taxon>Lysobacterales</taxon>
        <taxon>Lysobacteraceae</taxon>
        <taxon>Noviluteimonas</taxon>
    </lineage>
</organism>
<evidence type="ECO:0000256" key="2">
    <source>
        <dbReference type="ARBA" id="ARBA00022898"/>
    </source>
</evidence>
<keyword evidence="2" id="KW-0663">Pyridoxal phosphate</keyword>
<dbReference type="SMART" id="SM00345">
    <property type="entry name" value="HTH_GNTR"/>
    <property type="match status" value="1"/>
</dbReference>
<dbReference type="RefSeq" id="WP_156641646.1">
    <property type="nucleotide sequence ID" value="NZ_WOXT01000002.1"/>
</dbReference>
<evidence type="ECO:0000256" key="4">
    <source>
        <dbReference type="ARBA" id="ARBA00023125"/>
    </source>
</evidence>
<dbReference type="GO" id="GO:0003677">
    <property type="term" value="F:DNA binding"/>
    <property type="evidence" value="ECO:0007669"/>
    <property type="project" value="UniProtKB-KW"/>
</dbReference>
<dbReference type="SUPFAM" id="SSF53383">
    <property type="entry name" value="PLP-dependent transferases"/>
    <property type="match status" value="1"/>
</dbReference>
<dbReference type="PROSITE" id="PS50949">
    <property type="entry name" value="HTH_GNTR"/>
    <property type="match status" value="1"/>
</dbReference>
<dbReference type="InterPro" id="IPR000524">
    <property type="entry name" value="Tscrpt_reg_HTH_GntR"/>
</dbReference>
<dbReference type="AlphaFoldDB" id="A0A7C9HSM3"/>
<keyword evidence="8" id="KW-1185">Reference proteome</keyword>
<dbReference type="InterPro" id="IPR015424">
    <property type="entry name" value="PyrdxlP-dep_Trfase"/>
</dbReference>
<evidence type="ECO:0000313" key="7">
    <source>
        <dbReference type="EMBL" id="MUV14353.1"/>
    </source>
</evidence>
<dbReference type="CDD" id="cd07377">
    <property type="entry name" value="WHTH_GntR"/>
    <property type="match status" value="1"/>
</dbReference>
<dbReference type="InterPro" id="IPR036390">
    <property type="entry name" value="WH_DNA-bd_sf"/>
</dbReference>
<protein>
    <submittedName>
        <fullName evidence="7">Aminotransferase class I/II-fold pyridoxal phosphate-dependent enzyme</fullName>
    </submittedName>
</protein>
<dbReference type="EMBL" id="WOXT01000002">
    <property type="protein sequence ID" value="MUV14353.1"/>
    <property type="molecule type" value="Genomic_DNA"/>
</dbReference>
<dbReference type="PANTHER" id="PTHR46577:SF1">
    <property type="entry name" value="HTH-TYPE TRANSCRIPTIONAL REGULATORY PROTEIN GABR"/>
    <property type="match status" value="1"/>
</dbReference>
<dbReference type="GO" id="GO:0008483">
    <property type="term" value="F:transaminase activity"/>
    <property type="evidence" value="ECO:0007669"/>
    <property type="project" value="UniProtKB-KW"/>
</dbReference>
<dbReference type="CDD" id="cd00609">
    <property type="entry name" value="AAT_like"/>
    <property type="match status" value="1"/>
</dbReference>
<comment type="similarity">
    <text evidence="1">In the C-terminal section; belongs to the class-I pyridoxal-phosphate-dependent aminotransferase family.</text>
</comment>
<dbReference type="Pfam" id="PF00155">
    <property type="entry name" value="Aminotran_1_2"/>
    <property type="match status" value="1"/>
</dbReference>
<dbReference type="Proteomes" id="UP000479692">
    <property type="component" value="Unassembled WGS sequence"/>
</dbReference>
<evidence type="ECO:0000259" key="6">
    <source>
        <dbReference type="PROSITE" id="PS50949"/>
    </source>
</evidence>
<dbReference type="InterPro" id="IPR015421">
    <property type="entry name" value="PyrdxlP-dep_Trfase_major"/>
</dbReference>
<comment type="caution">
    <text evidence="7">The sequence shown here is derived from an EMBL/GenBank/DDBJ whole genome shotgun (WGS) entry which is preliminary data.</text>
</comment>
<evidence type="ECO:0000256" key="1">
    <source>
        <dbReference type="ARBA" id="ARBA00005384"/>
    </source>
</evidence>
<feature type="domain" description="HTH gntR-type" evidence="6">
    <location>
        <begin position="16"/>
        <end position="84"/>
    </location>
</feature>
<dbReference type="SUPFAM" id="SSF46785">
    <property type="entry name" value="Winged helix' DNA-binding domain"/>
    <property type="match status" value="1"/>
</dbReference>
<dbReference type="Gene3D" id="1.10.10.10">
    <property type="entry name" value="Winged helix-like DNA-binding domain superfamily/Winged helix DNA-binding domain"/>
    <property type="match status" value="1"/>
</dbReference>
<dbReference type="GO" id="GO:0030170">
    <property type="term" value="F:pyridoxal phosphate binding"/>
    <property type="evidence" value="ECO:0007669"/>
    <property type="project" value="InterPro"/>
</dbReference>
<dbReference type="PRINTS" id="PR00035">
    <property type="entry name" value="HTHGNTR"/>
</dbReference>
<name>A0A7C9HSM3_9GAMM</name>
<keyword evidence="3" id="KW-0805">Transcription regulation</keyword>
<accession>A0A7C9HSM3</accession>
<sequence length="481" mass="52337">MEPVLPFAPDLTGSAGHLAGSLHQQLRAAILDGRLAAGAALPSSRTLSAELGIARNTVVGAYDLLVAEGYVMPRRGAKAVVADVRGRAMRKPDAPVPVEDARLAPFWRTPFMPQMAARELPECSFRLGVGDHRHFPHALWRRLTAQALQAFAKQPFRYAPSEGLPVLRTAIAQHVAFARAVACTADDVIVTSGAQQAFDLLARLLVTPGKTRVAVENPGYPSLRAAFAAVGAELVPMRVDDEGLCVECLGDNDVDIVMVTPSHQSPTGAALSLRRRMALLDYARSRNAVIIEDDYDGEFRFGGRPLDALQTLDRDGIVFYVGTFSKSLFPALRKGFIVAPPWARAPLAQVKTCVDSHSDAITQTVLAQFIRDGHMARHVRKMRGIYAERRAALFAGLESMDKWLDPIPSEAGMHTAARLRDPDNAHRFFQLMREHTPGAQSIAEYAMAPLAAPAVVFGYGVIDAEEITMRLKALKRALEKA</sequence>
<evidence type="ECO:0000313" key="8">
    <source>
        <dbReference type="Proteomes" id="UP000479692"/>
    </source>
</evidence>
<reference evidence="7 8" key="1">
    <citation type="submission" date="2019-12" db="EMBL/GenBank/DDBJ databases">
        <authorList>
            <person name="Xu J."/>
        </authorList>
    </citation>
    <scope>NUCLEOTIDE SEQUENCE [LARGE SCALE GENOMIC DNA]</scope>
    <source>
        <strain evidence="7 8">HX-5-24</strain>
    </source>
</reference>
<dbReference type="GO" id="GO:0003700">
    <property type="term" value="F:DNA-binding transcription factor activity"/>
    <property type="evidence" value="ECO:0007669"/>
    <property type="project" value="InterPro"/>
</dbReference>
<dbReference type="Pfam" id="PF00392">
    <property type="entry name" value="GntR"/>
    <property type="match status" value="1"/>
</dbReference>
<dbReference type="InterPro" id="IPR004839">
    <property type="entry name" value="Aminotransferase_I/II_large"/>
</dbReference>
<proteinExistence type="inferred from homology"/>
<evidence type="ECO:0000256" key="3">
    <source>
        <dbReference type="ARBA" id="ARBA00023015"/>
    </source>
</evidence>
<keyword evidence="7" id="KW-0808">Transferase</keyword>
<evidence type="ECO:0000256" key="5">
    <source>
        <dbReference type="ARBA" id="ARBA00023163"/>
    </source>
</evidence>
<dbReference type="InterPro" id="IPR036388">
    <property type="entry name" value="WH-like_DNA-bd_sf"/>
</dbReference>